<dbReference type="RefSeq" id="WP_144240934.1">
    <property type="nucleotide sequence ID" value="NZ_CP007139.1"/>
</dbReference>
<dbReference type="Gene3D" id="1.25.40.10">
    <property type="entry name" value="Tetratricopeptide repeat domain"/>
    <property type="match status" value="1"/>
</dbReference>
<dbReference type="KEGG" id="fgi:OP10G_0254"/>
<dbReference type="eggNOG" id="COG0457">
    <property type="taxonomic scope" value="Bacteria"/>
</dbReference>
<accession>A0A068NJK0</accession>
<proteinExistence type="predicted"/>
<feature type="region of interest" description="Disordered" evidence="1">
    <location>
        <begin position="157"/>
        <end position="178"/>
    </location>
</feature>
<dbReference type="STRING" id="661478.OP10G_0254"/>
<sequence>MPRILVAQSLAPATRDGDPNVPIANYIGQEIDDGGKLTPVIWSMSDPIFREAALGGKLKDIPDHPKLADALSFARVVGADYVLICEAVKSGKEVKSSARLYRGTKEIWKGSESMGASQNGTADPFSSAQSTARTIVIKMSAAALKELTVQAKVVTPEPGRGQAPVPTTVTPPPVAKSDNSQLKIDLQEFLKDKHYASAVSLLRDAIDAEPFDPERRMMLVDLLKDRDPAAAAEEARRAETLIPDKPEFRVAAARAFMSAGKTKEALEELNEAIARAPEATATRLLLAELALSDGQPEKALPHLDEAIKNEPTAEAYFLRSLCRAMLGGADGVKLDLASMDKASPVKSPADLERRYKIAIPNLDKLLLKSFEQVRDLTQHAIVKPKDTDVQDTLETLQRLTGARLVFLQGLAVPPDFQKLHDRWLLSYKLLAQALSDLKTFTGGDADALTDARMNLGEAIKQATQARSASAG</sequence>
<dbReference type="Pfam" id="PF13432">
    <property type="entry name" value="TPR_16"/>
    <property type="match status" value="1"/>
</dbReference>
<organism evidence="2 3">
    <name type="scientific">Fimbriimonas ginsengisoli Gsoil 348</name>
    <dbReference type="NCBI Taxonomy" id="661478"/>
    <lineage>
        <taxon>Bacteria</taxon>
        <taxon>Bacillati</taxon>
        <taxon>Armatimonadota</taxon>
        <taxon>Fimbriimonadia</taxon>
        <taxon>Fimbriimonadales</taxon>
        <taxon>Fimbriimonadaceae</taxon>
        <taxon>Fimbriimonas</taxon>
    </lineage>
</organism>
<name>A0A068NJK0_FIMGI</name>
<dbReference type="AlphaFoldDB" id="A0A068NJK0"/>
<dbReference type="EMBL" id="CP007139">
    <property type="protein sequence ID" value="AIE83622.1"/>
    <property type="molecule type" value="Genomic_DNA"/>
</dbReference>
<dbReference type="InterPro" id="IPR011990">
    <property type="entry name" value="TPR-like_helical_dom_sf"/>
</dbReference>
<keyword evidence="3" id="KW-1185">Reference proteome</keyword>
<dbReference type="HOGENOM" id="CLU_579711_0_0_0"/>
<protein>
    <submittedName>
        <fullName evidence="2">Uncharacterized protein</fullName>
    </submittedName>
</protein>
<evidence type="ECO:0000256" key="1">
    <source>
        <dbReference type="SAM" id="MobiDB-lite"/>
    </source>
</evidence>
<reference evidence="2 3" key="1">
    <citation type="journal article" date="2014" name="PLoS ONE">
        <title>The first complete genome sequence of the class fimbriimonadia in the phylum armatimonadetes.</title>
        <authorList>
            <person name="Hu Z.Y."/>
            <person name="Wang Y.Z."/>
            <person name="Im W.T."/>
            <person name="Wang S.Y."/>
            <person name="Zhao G.P."/>
            <person name="Zheng H.J."/>
            <person name="Quan Z.X."/>
        </authorList>
    </citation>
    <scope>NUCLEOTIDE SEQUENCE [LARGE SCALE GENOMIC DNA]</scope>
    <source>
        <strain evidence="2">Gsoil 348</strain>
    </source>
</reference>
<dbReference type="SUPFAM" id="SSF48452">
    <property type="entry name" value="TPR-like"/>
    <property type="match status" value="1"/>
</dbReference>
<evidence type="ECO:0000313" key="2">
    <source>
        <dbReference type="EMBL" id="AIE83622.1"/>
    </source>
</evidence>
<dbReference type="Proteomes" id="UP000027982">
    <property type="component" value="Chromosome"/>
</dbReference>
<evidence type="ECO:0000313" key="3">
    <source>
        <dbReference type="Proteomes" id="UP000027982"/>
    </source>
</evidence>
<gene>
    <name evidence="2" type="ORF">OP10G_0254</name>
</gene>